<evidence type="ECO:0000313" key="3">
    <source>
        <dbReference type="EMBL" id="KAK4045579.1"/>
    </source>
</evidence>
<dbReference type="InterPro" id="IPR032071">
    <property type="entry name" value="DUF4806"/>
</dbReference>
<accession>A0ABR0BAG8</accession>
<dbReference type="EMBL" id="JAOYFB010000045">
    <property type="protein sequence ID" value="KAK4045579.1"/>
    <property type="molecule type" value="Genomic_DNA"/>
</dbReference>
<feature type="region of interest" description="Disordered" evidence="1">
    <location>
        <begin position="66"/>
        <end position="92"/>
    </location>
</feature>
<dbReference type="Proteomes" id="UP001234178">
    <property type="component" value="Unassembled WGS sequence"/>
</dbReference>
<feature type="compositionally biased region" description="Polar residues" evidence="1">
    <location>
        <begin position="125"/>
        <end position="153"/>
    </location>
</feature>
<dbReference type="PANTHER" id="PTHR34153">
    <property type="entry name" value="SI:CH211-262H13.3-RELATED-RELATED"/>
    <property type="match status" value="1"/>
</dbReference>
<name>A0ABR0BAG8_9CRUS</name>
<sequence length="385" mass="41562">MCCILISAIPTDSPQSGSDPGEYYSSLRLREQIPRETLAAGRSCVQQLVAPGSSDMVVAGSSGTLRTCTRLPANSPQSGSDAGDNNNSWHLPEQIPRDTLAARRPCGPQLVAPGSSDRQMVVAGSSGTAGTCTRLPANSPQSGSDAGDNNNSWRHPEQIPRETLAACRPCGPQLVAPGSSDRPMVVAGLSETAETSTRFVVSQKDFEILRALKQVNATMKEKDRKILAIDKKVDNQTGTVEADDVENFPANFPVSSVTEFINLEELLQEDQSKGRIVSQLVKSCGGQSESDAICRAWIKITSVECRAACNWKGVKRGNHQKHGLELSSVTDSVFKGIKMNATYKNLTDAVFEFETKKLFIRAPEKVRNKSKRSASTHGRPTDDVD</sequence>
<reference evidence="3 4" key="1">
    <citation type="journal article" date="2023" name="Nucleic Acids Res.">
        <title>The hologenome of Daphnia magna reveals possible DNA methylation and microbiome-mediated evolution of the host genome.</title>
        <authorList>
            <person name="Chaturvedi A."/>
            <person name="Li X."/>
            <person name="Dhandapani V."/>
            <person name="Marshall H."/>
            <person name="Kissane S."/>
            <person name="Cuenca-Cambronero M."/>
            <person name="Asole G."/>
            <person name="Calvet F."/>
            <person name="Ruiz-Romero M."/>
            <person name="Marangio P."/>
            <person name="Guigo R."/>
            <person name="Rago D."/>
            <person name="Mirbahai L."/>
            <person name="Eastwood N."/>
            <person name="Colbourne J.K."/>
            <person name="Zhou J."/>
            <person name="Mallon E."/>
            <person name="Orsini L."/>
        </authorList>
    </citation>
    <scope>NUCLEOTIDE SEQUENCE [LARGE SCALE GENOMIC DNA]</scope>
    <source>
        <strain evidence="3">LRV0_1</strain>
    </source>
</reference>
<evidence type="ECO:0000259" key="2">
    <source>
        <dbReference type="Pfam" id="PF16064"/>
    </source>
</evidence>
<comment type="caution">
    <text evidence="3">The sequence shown here is derived from an EMBL/GenBank/DDBJ whole genome shotgun (WGS) entry which is preliminary data.</text>
</comment>
<gene>
    <name evidence="3" type="ORF">OUZ56_033225</name>
</gene>
<feature type="domain" description="DUF4806" evidence="2">
    <location>
        <begin position="250"/>
        <end position="326"/>
    </location>
</feature>
<feature type="compositionally biased region" description="Polar residues" evidence="1">
    <location>
        <begin position="66"/>
        <end position="89"/>
    </location>
</feature>
<organism evidence="3 4">
    <name type="scientific">Daphnia magna</name>
    <dbReference type="NCBI Taxonomy" id="35525"/>
    <lineage>
        <taxon>Eukaryota</taxon>
        <taxon>Metazoa</taxon>
        <taxon>Ecdysozoa</taxon>
        <taxon>Arthropoda</taxon>
        <taxon>Crustacea</taxon>
        <taxon>Branchiopoda</taxon>
        <taxon>Diplostraca</taxon>
        <taxon>Cladocera</taxon>
        <taxon>Anomopoda</taxon>
        <taxon>Daphniidae</taxon>
        <taxon>Daphnia</taxon>
    </lineage>
</organism>
<evidence type="ECO:0000313" key="4">
    <source>
        <dbReference type="Proteomes" id="UP001234178"/>
    </source>
</evidence>
<evidence type="ECO:0000256" key="1">
    <source>
        <dbReference type="SAM" id="MobiDB-lite"/>
    </source>
</evidence>
<protein>
    <recommendedName>
        <fullName evidence="2">DUF4806 domain-containing protein</fullName>
    </recommendedName>
</protein>
<feature type="region of interest" description="Disordered" evidence="1">
    <location>
        <begin position="104"/>
        <end position="155"/>
    </location>
</feature>
<dbReference type="PANTHER" id="PTHR34153:SF2">
    <property type="entry name" value="SI:CH211-262H13.3-RELATED"/>
    <property type="match status" value="1"/>
</dbReference>
<proteinExistence type="predicted"/>
<keyword evidence="4" id="KW-1185">Reference proteome</keyword>
<dbReference type="Pfam" id="PF16064">
    <property type="entry name" value="DUF4806"/>
    <property type="match status" value="1"/>
</dbReference>